<dbReference type="EMBL" id="GGFL01010628">
    <property type="protein sequence ID" value="MBW74806.1"/>
    <property type="molecule type" value="Transcribed_RNA"/>
</dbReference>
<feature type="chain" id="PRO_5014934734" evidence="1">
    <location>
        <begin position="31"/>
        <end position="133"/>
    </location>
</feature>
<keyword evidence="1" id="KW-0732">Signal</keyword>
<accession>A0A2M4DB77</accession>
<organism evidence="2">
    <name type="scientific">Anopheles darlingi</name>
    <name type="common">Mosquito</name>
    <dbReference type="NCBI Taxonomy" id="43151"/>
    <lineage>
        <taxon>Eukaryota</taxon>
        <taxon>Metazoa</taxon>
        <taxon>Ecdysozoa</taxon>
        <taxon>Arthropoda</taxon>
        <taxon>Hexapoda</taxon>
        <taxon>Insecta</taxon>
        <taxon>Pterygota</taxon>
        <taxon>Neoptera</taxon>
        <taxon>Endopterygota</taxon>
        <taxon>Diptera</taxon>
        <taxon>Nematocera</taxon>
        <taxon>Culicoidea</taxon>
        <taxon>Culicidae</taxon>
        <taxon>Anophelinae</taxon>
        <taxon>Anopheles</taxon>
    </lineage>
</organism>
<protein>
    <submittedName>
        <fullName evidence="2">Putative secreted protein</fullName>
    </submittedName>
</protein>
<evidence type="ECO:0000256" key="1">
    <source>
        <dbReference type="SAM" id="SignalP"/>
    </source>
</evidence>
<sequence length="133" mass="14674">MMAILLLLAFKTNALLFACLLTALVGSVACSRVKDIVVATVAASDKIQVLLSPSLLNSSDRLMLSCFPNQCFKIVLLYFPSLMGLWDLKSVVHKVLFGRSLVADQLMRPRSCEYPHVSSPRICSYSLLCLVCF</sequence>
<dbReference type="AlphaFoldDB" id="A0A2M4DB77"/>
<feature type="signal peptide" evidence="1">
    <location>
        <begin position="1"/>
        <end position="30"/>
    </location>
</feature>
<reference evidence="2" key="1">
    <citation type="submission" date="2018-01" db="EMBL/GenBank/DDBJ databases">
        <title>An insight into the sialome of Amazonian anophelines.</title>
        <authorList>
            <person name="Ribeiro J.M."/>
            <person name="Scarpassa V."/>
            <person name="Calvo E."/>
        </authorList>
    </citation>
    <scope>NUCLEOTIDE SEQUENCE</scope>
</reference>
<name>A0A2M4DB77_ANODA</name>
<proteinExistence type="predicted"/>
<evidence type="ECO:0000313" key="2">
    <source>
        <dbReference type="EMBL" id="MBW74806.1"/>
    </source>
</evidence>